<dbReference type="Gene3D" id="3.40.50.300">
    <property type="entry name" value="P-loop containing nucleotide triphosphate hydrolases"/>
    <property type="match status" value="1"/>
</dbReference>
<dbReference type="PROSITE" id="PS00107">
    <property type="entry name" value="PROTEIN_KINASE_ATP"/>
    <property type="match status" value="1"/>
</dbReference>
<keyword evidence="1 3" id="KW-0547">Nucleotide-binding</keyword>
<feature type="binding site" evidence="3">
    <location>
        <position position="55"/>
    </location>
    <ligand>
        <name>ATP</name>
        <dbReference type="ChEBI" id="CHEBI:30616"/>
    </ligand>
</feature>
<dbReference type="InterPro" id="IPR058852">
    <property type="entry name" value="HTH_77"/>
</dbReference>
<dbReference type="InterPro" id="IPR016032">
    <property type="entry name" value="Sig_transdc_resp-reg_C-effctor"/>
</dbReference>
<evidence type="ECO:0000313" key="8">
    <source>
        <dbReference type="Proteomes" id="UP001601992"/>
    </source>
</evidence>
<dbReference type="SUPFAM" id="SSF52540">
    <property type="entry name" value="P-loop containing nucleoside triphosphate hydrolases"/>
    <property type="match status" value="1"/>
</dbReference>
<dbReference type="Pfam" id="PF13401">
    <property type="entry name" value="AAA_22"/>
    <property type="match status" value="1"/>
</dbReference>
<feature type="domain" description="Protein kinase" evidence="5">
    <location>
        <begin position="26"/>
        <end position="290"/>
    </location>
</feature>
<dbReference type="InterPro" id="IPR000792">
    <property type="entry name" value="Tscrpt_reg_LuxR_C"/>
</dbReference>
<protein>
    <submittedName>
        <fullName evidence="7">Protein kinase</fullName>
    </submittedName>
</protein>
<dbReference type="InterPro" id="IPR036388">
    <property type="entry name" value="WH-like_DNA-bd_sf"/>
</dbReference>
<feature type="region of interest" description="Disordered" evidence="4">
    <location>
        <begin position="284"/>
        <end position="334"/>
    </location>
</feature>
<dbReference type="PRINTS" id="PR00364">
    <property type="entry name" value="DISEASERSIST"/>
</dbReference>
<dbReference type="PANTHER" id="PTHR47691">
    <property type="entry name" value="REGULATOR-RELATED"/>
    <property type="match status" value="1"/>
</dbReference>
<dbReference type="Pfam" id="PF25872">
    <property type="entry name" value="HTH_77"/>
    <property type="match status" value="1"/>
</dbReference>
<dbReference type="SUPFAM" id="SSF48452">
    <property type="entry name" value="TPR-like"/>
    <property type="match status" value="1"/>
</dbReference>
<dbReference type="Gene3D" id="1.25.40.10">
    <property type="entry name" value="Tetratricopeptide repeat domain"/>
    <property type="match status" value="1"/>
</dbReference>
<dbReference type="InterPro" id="IPR049945">
    <property type="entry name" value="AAA_22"/>
</dbReference>
<keyword evidence="8" id="KW-1185">Reference proteome</keyword>
<dbReference type="EMBL" id="JBIAQY010000028">
    <property type="protein sequence ID" value="MFF3574599.1"/>
    <property type="molecule type" value="Genomic_DNA"/>
</dbReference>
<dbReference type="Gene3D" id="3.30.200.20">
    <property type="entry name" value="Phosphorylase Kinase, domain 1"/>
    <property type="match status" value="1"/>
</dbReference>
<dbReference type="PRINTS" id="PR00038">
    <property type="entry name" value="HTHLUXR"/>
</dbReference>
<dbReference type="InterPro" id="IPR000719">
    <property type="entry name" value="Prot_kinase_dom"/>
</dbReference>
<accession>A0ABW6SEC6</accession>
<dbReference type="CDD" id="cd14014">
    <property type="entry name" value="STKc_PknB_like"/>
    <property type="match status" value="1"/>
</dbReference>
<dbReference type="InterPro" id="IPR017441">
    <property type="entry name" value="Protein_kinase_ATP_BS"/>
</dbReference>
<dbReference type="PROSITE" id="PS00108">
    <property type="entry name" value="PROTEIN_KINASE_ST"/>
    <property type="match status" value="1"/>
</dbReference>
<dbReference type="PROSITE" id="PS50011">
    <property type="entry name" value="PROTEIN_KINASE_DOM"/>
    <property type="match status" value="1"/>
</dbReference>
<proteinExistence type="predicted"/>
<evidence type="ECO:0000256" key="4">
    <source>
        <dbReference type="SAM" id="MobiDB-lite"/>
    </source>
</evidence>
<dbReference type="InterPro" id="IPR011009">
    <property type="entry name" value="Kinase-like_dom_sf"/>
</dbReference>
<organism evidence="7 8">
    <name type="scientific">Nocardia jiangxiensis</name>
    <dbReference type="NCBI Taxonomy" id="282685"/>
    <lineage>
        <taxon>Bacteria</taxon>
        <taxon>Bacillati</taxon>
        <taxon>Actinomycetota</taxon>
        <taxon>Actinomycetes</taxon>
        <taxon>Mycobacteriales</taxon>
        <taxon>Nocardiaceae</taxon>
        <taxon>Nocardia</taxon>
    </lineage>
</organism>
<sequence>MTDDEALRTRREVVTSLTAELEAAGFEDAVEVGRGGFGVVYRCWQVMLERTVAVKVLTDSLDADSRARFLREQRAMGRLTGHPNIVTVLEVGSTAGGSPYLVMPYHSADSLEVWIRKHGPISPEGTLSIGVKIAGALESAHRLGIVHRDVKPGNILLTEYGEPALTDFGIAHITDGFRTSAGTLTASPAFTAPEVLEGGTPGPASDVYGLGATLFCALTGHAAFERCDGENVMTQFLRITTEPIPNLQRNGLPDDVASLVSTAMSRDPDARPTAAALGEALRRSQQQNGFPVDEMPLPAEPGRPSGDRTAPVPPQPPAALGAPGGGRGRGNLPSELTSFINRRSELAEVKNLLTSSRLVTLTGIGGVGKTRLALRAASTQQRDFADGTWLVELADVSDPTLLVDAVAAVLGLRDMPGASLLDVVIHFSSSREMLLILDNCEHLVDAAAKLADTLLRSCANLRILATSREALNIAGESVVRVPPLTVPDQKPTLARMPRFDAVTLFTDRAVAALPGFVLDEENQSAIAQICARLDGLPLAIELAAARLRSMSPTQILQHLDNRYSLLTHGSRAAPTRQQALRWCIDWSYGLCTPAEQQLWARLTIFAGTFEIDAATQVSGPLHTLDSVLDVLSSLVDKSILVREEAGAVVHFRMLETLREYGREKLQESGEYQELRRRHRDWYRELVLEADAEWLSRRQPYWFARLDREKPNLREALDSFLCDESAEAADAALQTAVALHGFWFFGGLYGEGRSWIERALARPDAGPIPNRVRALWVDLQLASAHGDLATAETALAKARALAEQDPSPTIRAHIDHADGTFALLSGEVDRACSFLESAVRRLESQQESELYVSCLAYLGWVCEMRDDLEQASEYFRRIVAVTEPSGELAYRSAALRGIGVQAWQQGDRDRAQQLIETALRLNSELNSPVSASFVLQSLAWVVADIDPERAAVLMGATDTMWPATSSATIISPDMSPFHQRCEETARRALGNRKFSTAFRRGQSMGMAAALTFALGDDRTTAAPHPAVHLTNREQQVAELVAQGLSNKQIAAKLVISQRTAQGHVEHILAKLGFNSRVQIAAWVIEDTDRQNT</sequence>
<feature type="domain" description="HTH luxR-type" evidence="6">
    <location>
        <begin position="1021"/>
        <end position="1086"/>
    </location>
</feature>
<evidence type="ECO:0000256" key="1">
    <source>
        <dbReference type="ARBA" id="ARBA00022741"/>
    </source>
</evidence>
<dbReference type="PANTHER" id="PTHR47691:SF3">
    <property type="entry name" value="HTH-TYPE TRANSCRIPTIONAL REGULATOR RV0890C-RELATED"/>
    <property type="match status" value="1"/>
</dbReference>
<dbReference type="SMART" id="SM00220">
    <property type="entry name" value="S_TKc"/>
    <property type="match status" value="1"/>
</dbReference>
<evidence type="ECO:0000259" key="5">
    <source>
        <dbReference type="PROSITE" id="PS50011"/>
    </source>
</evidence>
<reference evidence="7 8" key="1">
    <citation type="submission" date="2024-10" db="EMBL/GenBank/DDBJ databases">
        <title>The Natural Products Discovery Center: Release of the First 8490 Sequenced Strains for Exploring Actinobacteria Biosynthetic Diversity.</title>
        <authorList>
            <person name="Kalkreuter E."/>
            <person name="Kautsar S.A."/>
            <person name="Yang D."/>
            <person name="Bader C.D."/>
            <person name="Teijaro C.N."/>
            <person name="Fluegel L."/>
            <person name="Davis C.M."/>
            <person name="Simpson J.R."/>
            <person name="Lauterbach L."/>
            <person name="Steele A.D."/>
            <person name="Gui C."/>
            <person name="Meng S."/>
            <person name="Li G."/>
            <person name="Viehrig K."/>
            <person name="Ye F."/>
            <person name="Su P."/>
            <person name="Kiefer A.F."/>
            <person name="Nichols A."/>
            <person name="Cepeda A.J."/>
            <person name="Yan W."/>
            <person name="Fan B."/>
            <person name="Jiang Y."/>
            <person name="Adhikari A."/>
            <person name="Zheng C.-J."/>
            <person name="Schuster L."/>
            <person name="Cowan T.M."/>
            <person name="Smanski M.J."/>
            <person name="Chevrette M.G."/>
            <person name="De Carvalho L.P.S."/>
            <person name="Shen B."/>
        </authorList>
    </citation>
    <scope>NUCLEOTIDE SEQUENCE [LARGE SCALE GENOMIC DNA]</scope>
    <source>
        <strain evidence="7 8">NPDC002593</strain>
    </source>
</reference>
<dbReference type="SUPFAM" id="SSF56112">
    <property type="entry name" value="Protein kinase-like (PK-like)"/>
    <property type="match status" value="1"/>
</dbReference>
<dbReference type="Pfam" id="PF00069">
    <property type="entry name" value="Pkinase"/>
    <property type="match status" value="1"/>
</dbReference>
<dbReference type="Gene3D" id="1.10.510.10">
    <property type="entry name" value="Transferase(Phosphotransferase) domain 1"/>
    <property type="match status" value="1"/>
</dbReference>
<keyword evidence="2 3" id="KW-0067">ATP-binding</keyword>
<dbReference type="SMART" id="SM00421">
    <property type="entry name" value="HTH_LUXR"/>
    <property type="match status" value="1"/>
</dbReference>
<comment type="caution">
    <text evidence="7">The sequence shown here is derived from an EMBL/GenBank/DDBJ whole genome shotgun (WGS) entry which is preliminary data.</text>
</comment>
<dbReference type="RefSeq" id="WP_040830762.1">
    <property type="nucleotide sequence ID" value="NZ_JBIAQY010000028.1"/>
</dbReference>
<dbReference type="InterPro" id="IPR008271">
    <property type="entry name" value="Ser/Thr_kinase_AS"/>
</dbReference>
<evidence type="ECO:0000313" key="7">
    <source>
        <dbReference type="EMBL" id="MFF3574599.1"/>
    </source>
</evidence>
<dbReference type="InterPro" id="IPR011990">
    <property type="entry name" value="TPR-like_helical_dom_sf"/>
</dbReference>
<dbReference type="Proteomes" id="UP001601992">
    <property type="component" value="Unassembled WGS sequence"/>
</dbReference>
<dbReference type="Pfam" id="PF00196">
    <property type="entry name" value="GerE"/>
    <property type="match status" value="1"/>
</dbReference>
<evidence type="ECO:0000259" key="6">
    <source>
        <dbReference type="PROSITE" id="PS50043"/>
    </source>
</evidence>
<dbReference type="InterPro" id="IPR027417">
    <property type="entry name" value="P-loop_NTPase"/>
</dbReference>
<dbReference type="SUPFAM" id="SSF46894">
    <property type="entry name" value="C-terminal effector domain of the bipartite response regulators"/>
    <property type="match status" value="1"/>
</dbReference>
<keyword evidence="7" id="KW-0418">Kinase</keyword>
<dbReference type="PROSITE" id="PS50043">
    <property type="entry name" value="HTH_LUXR_2"/>
    <property type="match status" value="1"/>
</dbReference>
<name>A0ABW6SEC6_9NOCA</name>
<evidence type="ECO:0000256" key="2">
    <source>
        <dbReference type="ARBA" id="ARBA00022840"/>
    </source>
</evidence>
<dbReference type="GO" id="GO:0016301">
    <property type="term" value="F:kinase activity"/>
    <property type="evidence" value="ECO:0007669"/>
    <property type="project" value="UniProtKB-KW"/>
</dbReference>
<dbReference type="Gene3D" id="1.10.10.10">
    <property type="entry name" value="Winged helix-like DNA-binding domain superfamily/Winged helix DNA-binding domain"/>
    <property type="match status" value="1"/>
</dbReference>
<gene>
    <name evidence="7" type="ORF">ACFYXQ_43305</name>
</gene>
<dbReference type="CDD" id="cd06170">
    <property type="entry name" value="LuxR_C_like"/>
    <property type="match status" value="1"/>
</dbReference>
<evidence type="ECO:0000256" key="3">
    <source>
        <dbReference type="PROSITE-ProRule" id="PRU10141"/>
    </source>
</evidence>
<keyword evidence="7" id="KW-0808">Transferase</keyword>